<dbReference type="Proteomes" id="UP000298327">
    <property type="component" value="Unassembled WGS sequence"/>
</dbReference>
<evidence type="ECO:0000256" key="1">
    <source>
        <dbReference type="ARBA" id="ARBA00004123"/>
    </source>
</evidence>
<keyword evidence="9" id="KW-1185">Reference proteome</keyword>
<name>A0A4Y9Z897_9AGAM</name>
<dbReference type="GO" id="GO:0035267">
    <property type="term" value="C:NuA4 histone acetyltransferase complex"/>
    <property type="evidence" value="ECO:0007669"/>
    <property type="project" value="TreeGrafter"/>
</dbReference>
<evidence type="ECO:0000256" key="3">
    <source>
        <dbReference type="ARBA" id="ARBA00022853"/>
    </source>
</evidence>
<dbReference type="Pfam" id="PF07904">
    <property type="entry name" value="Eaf7"/>
    <property type="match status" value="1"/>
</dbReference>
<dbReference type="OrthoDB" id="5595141at2759"/>
<keyword evidence="5" id="KW-0804">Transcription</keyword>
<dbReference type="InterPro" id="IPR012423">
    <property type="entry name" value="Eaf7/MRGBP"/>
</dbReference>
<evidence type="ECO:0000256" key="6">
    <source>
        <dbReference type="ARBA" id="ARBA00023242"/>
    </source>
</evidence>
<dbReference type="PANTHER" id="PTHR13581">
    <property type="entry name" value="MRG-BINDING PROTEIN"/>
    <property type="match status" value="1"/>
</dbReference>
<feature type="region of interest" description="Disordered" evidence="7">
    <location>
        <begin position="389"/>
        <end position="427"/>
    </location>
</feature>
<comment type="subcellular location">
    <subcellularLocation>
        <location evidence="1">Nucleus</location>
    </subcellularLocation>
</comment>
<evidence type="ECO:0000256" key="7">
    <source>
        <dbReference type="SAM" id="MobiDB-lite"/>
    </source>
</evidence>
<reference evidence="8 9" key="1">
    <citation type="submission" date="2019-02" db="EMBL/GenBank/DDBJ databases">
        <title>Genome sequencing of the rare red list fungi Dentipellis fragilis.</title>
        <authorList>
            <person name="Buettner E."/>
            <person name="Kellner H."/>
        </authorList>
    </citation>
    <scope>NUCLEOTIDE SEQUENCE [LARGE SCALE GENOMIC DNA]</scope>
    <source>
        <strain evidence="8 9">DSM 105465</strain>
    </source>
</reference>
<dbReference type="GO" id="GO:0006357">
    <property type="term" value="P:regulation of transcription by RNA polymerase II"/>
    <property type="evidence" value="ECO:0007669"/>
    <property type="project" value="TreeGrafter"/>
</dbReference>
<organism evidence="8 9">
    <name type="scientific">Dentipellis fragilis</name>
    <dbReference type="NCBI Taxonomy" id="205917"/>
    <lineage>
        <taxon>Eukaryota</taxon>
        <taxon>Fungi</taxon>
        <taxon>Dikarya</taxon>
        <taxon>Basidiomycota</taxon>
        <taxon>Agaricomycotina</taxon>
        <taxon>Agaricomycetes</taxon>
        <taxon>Russulales</taxon>
        <taxon>Hericiaceae</taxon>
        <taxon>Dentipellis</taxon>
    </lineage>
</organism>
<feature type="compositionally biased region" description="Pro residues" evidence="7">
    <location>
        <begin position="292"/>
        <end position="301"/>
    </location>
</feature>
<evidence type="ECO:0000313" key="9">
    <source>
        <dbReference type="Proteomes" id="UP000298327"/>
    </source>
</evidence>
<feature type="region of interest" description="Disordered" evidence="7">
    <location>
        <begin position="234"/>
        <end position="255"/>
    </location>
</feature>
<feature type="compositionally biased region" description="Basic and acidic residues" evidence="7">
    <location>
        <begin position="398"/>
        <end position="408"/>
    </location>
</feature>
<keyword evidence="3" id="KW-0156">Chromatin regulator</keyword>
<dbReference type="EMBL" id="SEOQ01000089">
    <property type="protein sequence ID" value="TFY70654.1"/>
    <property type="molecule type" value="Genomic_DNA"/>
</dbReference>
<evidence type="ECO:0000256" key="4">
    <source>
        <dbReference type="ARBA" id="ARBA00023015"/>
    </source>
</evidence>
<proteinExistence type="inferred from homology"/>
<dbReference type="GO" id="GO:0006325">
    <property type="term" value="P:chromatin organization"/>
    <property type="evidence" value="ECO:0007669"/>
    <property type="project" value="UniProtKB-KW"/>
</dbReference>
<accession>A0A4Y9Z897</accession>
<evidence type="ECO:0000313" key="8">
    <source>
        <dbReference type="EMBL" id="TFY70654.1"/>
    </source>
</evidence>
<feature type="region of interest" description="Disordered" evidence="7">
    <location>
        <begin position="287"/>
        <end position="375"/>
    </location>
</feature>
<dbReference type="PANTHER" id="PTHR13581:SF5">
    <property type="entry name" value="MRG_MORF4L-BINDING PROTEIN"/>
    <property type="match status" value="1"/>
</dbReference>
<dbReference type="GO" id="GO:0005634">
    <property type="term" value="C:nucleus"/>
    <property type="evidence" value="ECO:0007669"/>
    <property type="project" value="UniProtKB-SubCell"/>
</dbReference>
<protein>
    <submittedName>
        <fullName evidence="8">Uncharacterized protein</fullName>
    </submittedName>
</protein>
<keyword evidence="4" id="KW-0805">Transcription regulation</keyword>
<comment type="similarity">
    <text evidence="2">Belongs to the EAF7 family.</text>
</comment>
<keyword evidence="6" id="KW-0539">Nucleus</keyword>
<evidence type="ECO:0000256" key="5">
    <source>
        <dbReference type="ARBA" id="ARBA00023163"/>
    </source>
</evidence>
<evidence type="ECO:0000256" key="2">
    <source>
        <dbReference type="ARBA" id="ARBA00007117"/>
    </source>
</evidence>
<comment type="caution">
    <text evidence="8">The sequence shown here is derived from an EMBL/GenBank/DDBJ whole genome shotgun (WGS) entry which is preliminary data.</text>
</comment>
<gene>
    <name evidence="8" type="ORF">EVG20_g2348</name>
</gene>
<dbReference type="AlphaFoldDB" id="A0A4Y9Z897"/>
<dbReference type="STRING" id="205917.A0A4Y9Z897"/>
<sequence length="444" mass="49361">MVHPSLSELWPNFELWPQPKRLVHSRREDLLKQGQAFSSSQHFDVSATLHRTSERAGRIALRQWRVNEQWCYNTRLEEWQTVSYDKQSKAQLSFSDKLKRQLVEWEGGPRAPDEWELPTRGDSTRAAERPRVQPPFNMAVDEGASASVHFLDTVEGEISFFRSLMRARPVGLHRHFHVLSMRNAIHQDTGQYVAIDDIWAKLRSCYDMDTLENLVRPLTRLFLLKAAKSMLQETEGYESPGSSSSTPHLVGSPAPSDNLAAHPFFRKEFSLPPDPAYETLLAARRLRGASEPPSPSEPSPARPTKTTSGRGRKRGRSNANLAGLVGGESDSSALTQESGDESVAPTPRESVVTGTDAGTDYADGDEEEAAASPGTWIYQCCSSYSDYTQRRQNQRVEGVGRRRGEAARGEGAPPGADQGGARDENGSDFTFRQLTLCKPFCADP</sequence>